<dbReference type="KEGG" id="meti:DK427_10715"/>
<organism evidence="1 2">
    <name type="scientific">Methylobacterium radiodurans</name>
    <dbReference type="NCBI Taxonomy" id="2202828"/>
    <lineage>
        <taxon>Bacteria</taxon>
        <taxon>Pseudomonadati</taxon>
        <taxon>Pseudomonadota</taxon>
        <taxon>Alphaproteobacteria</taxon>
        <taxon>Hyphomicrobiales</taxon>
        <taxon>Methylobacteriaceae</taxon>
        <taxon>Methylobacterium</taxon>
    </lineage>
</organism>
<dbReference type="AlphaFoldDB" id="A0A2U8VRQ7"/>
<keyword evidence="2" id="KW-1185">Reference proteome</keyword>
<dbReference type="OrthoDB" id="8233471at2"/>
<reference evidence="1 2" key="1">
    <citation type="submission" date="2018-05" db="EMBL/GenBank/DDBJ databases">
        <title>Complete Genome Sequence of Methylobacterium sp. 17Sr1-43.</title>
        <authorList>
            <person name="Srinivasan S."/>
        </authorList>
    </citation>
    <scope>NUCLEOTIDE SEQUENCE [LARGE SCALE GENOMIC DNA]</scope>
    <source>
        <strain evidence="1 2">17Sr1-43</strain>
    </source>
</reference>
<proteinExistence type="predicted"/>
<dbReference type="Proteomes" id="UP000246058">
    <property type="component" value="Chromosome"/>
</dbReference>
<accession>A0A2U8VRQ7</accession>
<dbReference type="EMBL" id="CP029551">
    <property type="protein sequence ID" value="AWN36140.1"/>
    <property type="molecule type" value="Genomic_DNA"/>
</dbReference>
<evidence type="ECO:0000313" key="2">
    <source>
        <dbReference type="Proteomes" id="UP000246058"/>
    </source>
</evidence>
<dbReference type="RefSeq" id="WP_109951247.1">
    <property type="nucleotide sequence ID" value="NZ_CP029551.1"/>
</dbReference>
<protein>
    <recommendedName>
        <fullName evidence="3">TonB-dependent receptor</fullName>
    </recommendedName>
</protein>
<sequence>MVYSQDGTTFINRVAAIRSGARVGLSGQVGYAWSEAWGTTLSASFNHSERNFVPDAPLPGLIAEPRNSNSNLYRVGLDTLYRTGALALGPTLSFLYRDVNSYDPLTFQFLPARERYGAAPSRTRSPTRSR</sequence>
<gene>
    <name evidence="1" type="ORF">DK427_10715</name>
</gene>
<name>A0A2U8VRQ7_9HYPH</name>
<evidence type="ECO:0008006" key="3">
    <source>
        <dbReference type="Google" id="ProtNLM"/>
    </source>
</evidence>
<evidence type="ECO:0000313" key="1">
    <source>
        <dbReference type="EMBL" id="AWN36140.1"/>
    </source>
</evidence>